<gene>
    <name evidence="1" type="ORF">PB01_20545</name>
</gene>
<proteinExistence type="predicted"/>
<protein>
    <recommendedName>
        <fullName evidence="3">DUF3887 domain-containing protein</fullName>
    </recommendedName>
</protein>
<dbReference type="Proteomes" id="UP000325517">
    <property type="component" value="Chromosome"/>
</dbReference>
<keyword evidence="2" id="KW-1185">Reference proteome</keyword>
<sequence length="124" mass="14359">MKRQFAVLLLLSLLLVGCSDEERVRPDSPMNAASLMKYQIDIQNYDGFQSLFYEGAENSISEIEFNHFKDILIEGSNFKDYELITMENGEMLLVEFAPLLDNQSEYKIVNVMIVPKELRQIFNP</sequence>
<evidence type="ECO:0000313" key="2">
    <source>
        <dbReference type="Proteomes" id="UP000325517"/>
    </source>
</evidence>
<name>A0A5J6SSG5_9BACI</name>
<evidence type="ECO:0000313" key="1">
    <source>
        <dbReference type="EMBL" id="QFG00989.1"/>
    </source>
</evidence>
<dbReference type="RefSeq" id="WP_151701854.1">
    <property type="nucleotide sequence ID" value="NZ_CP031223.1"/>
</dbReference>
<reference evidence="1 2" key="1">
    <citation type="submission" date="2018-07" db="EMBL/GenBank/DDBJ databases">
        <title>Complete genome sequence of Psychrobacillus sp. PB01, isolated from iceberg, and comparative genome analysis of Psychrobacillus strains.</title>
        <authorList>
            <person name="Lee P.C."/>
        </authorList>
    </citation>
    <scope>NUCLEOTIDE SEQUENCE [LARGE SCALE GENOMIC DNA]</scope>
    <source>
        <strain evidence="1 2">PB01</strain>
    </source>
</reference>
<dbReference type="PROSITE" id="PS51257">
    <property type="entry name" value="PROKAR_LIPOPROTEIN"/>
    <property type="match status" value="1"/>
</dbReference>
<dbReference type="EMBL" id="CP031223">
    <property type="protein sequence ID" value="QFG00989.1"/>
    <property type="molecule type" value="Genomic_DNA"/>
</dbReference>
<evidence type="ECO:0008006" key="3">
    <source>
        <dbReference type="Google" id="ProtNLM"/>
    </source>
</evidence>
<dbReference type="AlphaFoldDB" id="A0A5J6SSG5"/>
<dbReference type="OrthoDB" id="2884543at2"/>
<dbReference type="KEGG" id="psyo:PB01_20545"/>
<accession>A0A5J6SSG5</accession>
<organism evidence="1 2">
    <name type="scientific">Psychrobacillus glaciei</name>
    <dbReference type="NCBI Taxonomy" id="2283160"/>
    <lineage>
        <taxon>Bacteria</taxon>
        <taxon>Bacillati</taxon>
        <taxon>Bacillota</taxon>
        <taxon>Bacilli</taxon>
        <taxon>Bacillales</taxon>
        <taxon>Bacillaceae</taxon>
        <taxon>Psychrobacillus</taxon>
    </lineage>
</organism>